<feature type="compositionally biased region" description="Basic residues" evidence="1">
    <location>
        <begin position="306"/>
        <end position="317"/>
    </location>
</feature>
<dbReference type="Proteomes" id="UP000007266">
    <property type="component" value="Unassembled WGS sequence"/>
</dbReference>
<organism evidence="2 3">
    <name type="scientific">Tribolium castaneum</name>
    <name type="common">Red flour beetle</name>
    <dbReference type="NCBI Taxonomy" id="7070"/>
    <lineage>
        <taxon>Eukaryota</taxon>
        <taxon>Metazoa</taxon>
        <taxon>Ecdysozoa</taxon>
        <taxon>Arthropoda</taxon>
        <taxon>Hexapoda</taxon>
        <taxon>Insecta</taxon>
        <taxon>Pterygota</taxon>
        <taxon>Neoptera</taxon>
        <taxon>Endopterygota</taxon>
        <taxon>Coleoptera</taxon>
        <taxon>Polyphaga</taxon>
        <taxon>Cucujiformia</taxon>
        <taxon>Tenebrionidae</taxon>
        <taxon>Tenebrionidae incertae sedis</taxon>
        <taxon>Tribolium</taxon>
    </lineage>
</organism>
<evidence type="ECO:0000313" key="3">
    <source>
        <dbReference type="Proteomes" id="UP000007266"/>
    </source>
</evidence>
<dbReference type="HOGENOM" id="CLU_742555_0_0_1"/>
<keyword evidence="3" id="KW-1185">Reference proteome</keyword>
<evidence type="ECO:0000313" key="2">
    <source>
        <dbReference type="EMBL" id="EFA13467.1"/>
    </source>
</evidence>
<gene>
    <name evidence="2" type="primary">GLEAN_01591</name>
    <name evidence="2" type="ORF">TcasGA2_TC001591</name>
</gene>
<name>D7GYM4_TRICA</name>
<protein>
    <submittedName>
        <fullName evidence="2">Uncharacterized protein</fullName>
    </submittedName>
</protein>
<accession>D7GYM4</accession>
<feature type="region of interest" description="Disordered" evidence="1">
    <location>
        <begin position="288"/>
        <end position="327"/>
    </location>
</feature>
<dbReference type="AlphaFoldDB" id="D7GYM4"/>
<proteinExistence type="predicted"/>
<sequence>MSRPLCPKNIKLLPKDIPCSFICTIYNKTFPLKVDLGKTFFNKRDSCIKPNTVAVGLIVCYPSKSSQQQLRVSDEAGTISWNYQIASDSKITDAQVCLSDLRNDGTVAKNVKRSTLVFRTTSAVIIFPETDNIYEDYDIPQTNTTAPLTTDIPEFHLQQFAQINTTPVVIDNEMLPAWQNQMLDNPTVDQPGPIDLILGAEEEGHILQLGLQKIENNLPGRGINFGQIVSVHQPSAKSPKNISFINPYEEDLSKLPKLAIEEITSSSPRLMTQAVDISNLKIKFHNNGNSHVDSARHTNRGNSRGQRLKRTRSKFRQKQTTARSKNEDFDNNQITTCNLVSQLFPRIFRNIHELIPYAHVTNFLQRPEAHDKA</sequence>
<reference evidence="2 3" key="1">
    <citation type="journal article" date="2008" name="Nature">
        <title>The genome of the model beetle and pest Tribolium castaneum.</title>
        <authorList>
            <consortium name="Tribolium Genome Sequencing Consortium"/>
            <person name="Richards S."/>
            <person name="Gibbs R.A."/>
            <person name="Weinstock G.M."/>
            <person name="Brown S.J."/>
            <person name="Denell R."/>
            <person name="Beeman R.W."/>
            <person name="Gibbs R."/>
            <person name="Beeman R.W."/>
            <person name="Brown S.J."/>
            <person name="Bucher G."/>
            <person name="Friedrich M."/>
            <person name="Grimmelikhuijzen C.J."/>
            <person name="Klingler M."/>
            <person name="Lorenzen M."/>
            <person name="Richards S."/>
            <person name="Roth S."/>
            <person name="Schroder R."/>
            <person name="Tautz D."/>
            <person name="Zdobnov E.M."/>
            <person name="Muzny D."/>
            <person name="Gibbs R.A."/>
            <person name="Weinstock G.M."/>
            <person name="Attaway T."/>
            <person name="Bell S."/>
            <person name="Buhay C.J."/>
            <person name="Chandrabose M.N."/>
            <person name="Chavez D."/>
            <person name="Clerk-Blankenburg K.P."/>
            <person name="Cree A."/>
            <person name="Dao M."/>
            <person name="Davis C."/>
            <person name="Chacko J."/>
            <person name="Dinh H."/>
            <person name="Dugan-Rocha S."/>
            <person name="Fowler G."/>
            <person name="Garner T.T."/>
            <person name="Garnes J."/>
            <person name="Gnirke A."/>
            <person name="Hawes A."/>
            <person name="Hernandez J."/>
            <person name="Hines S."/>
            <person name="Holder M."/>
            <person name="Hume J."/>
            <person name="Jhangiani S.N."/>
            <person name="Joshi V."/>
            <person name="Khan Z.M."/>
            <person name="Jackson L."/>
            <person name="Kovar C."/>
            <person name="Kowis A."/>
            <person name="Lee S."/>
            <person name="Lewis L.R."/>
            <person name="Margolis J."/>
            <person name="Morgan M."/>
            <person name="Nazareth L.V."/>
            <person name="Nguyen N."/>
            <person name="Okwuonu G."/>
            <person name="Parker D."/>
            <person name="Richards S."/>
            <person name="Ruiz S.J."/>
            <person name="Santibanez J."/>
            <person name="Savard J."/>
            <person name="Scherer S.E."/>
            <person name="Schneider B."/>
            <person name="Sodergren E."/>
            <person name="Tautz D."/>
            <person name="Vattahil S."/>
            <person name="Villasana D."/>
            <person name="White C.S."/>
            <person name="Wright R."/>
            <person name="Park Y."/>
            <person name="Beeman R.W."/>
            <person name="Lord J."/>
            <person name="Oppert B."/>
            <person name="Lorenzen M."/>
            <person name="Brown S."/>
            <person name="Wang L."/>
            <person name="Savard J."/>
            <person name="Tautz D."/>
            <person name="Richards S."/>
            <person name="Weinstock G."/>
            <person name="Gibbs R.A."/>
            <person name="Liu Y."/>
            <person name="Worley K."/>
            <person name="Weinstock G."/>
            <person name="Elsik C.G."/>
            <person name="Reese J.T."/>
            <person name="Elhaik E."/>
            <person name="Landan G."/>
            <person name="Graur D."/>
            <person name="Arensburger P."/>
            <person name="Atkinson P."/>
            <person name="Beeman R.W."/>
            <person name="Beidler J."/>
            <person name="Brown S.J."/>
            <person name="Demuth J.P."/>
            <person name="Drury D.W."/>
            <person name="Du Y.Z."/>
            <person name="Fujiwara H."/>
            <person name="Lorenzen M."/>
            <person name="Maselli V."/>
            <person name="Osanai M."/>
            <person name="Park Y."/>
            <person name="Robertson H.M."/>
            <person name="Tu Z."/>
            <person name="Wang J.J."/>
            <person name="Wang S."/>
            <person name="Richards S."/>
            <person name="Song H."/>
            <person name="Zhang L."/>
            <person name="Sodergren E."/>
            <person name="Werner D."/>
            <person name="Stanke M."/>
            <person name="Morgenstern B."/>
            <person name="Solovyev V."/>
            <person name="Kosarev P."/>
            <person name="Brown G."/>
            <person name="Chen H.C."/>
            <person name="Ermolaeva O."/>
            <person name="Hlavina W."/>
            <person name="Kapustin Y."/>
            <person name="Kiryutin B."/>
            <person name="Kitts P."/>
            <person name="Maglott D."/>
            <person name="Pruitt K."/>
            <person name="Sapojnikov V."/>
            <person name="Souvorov A."/>
            <person name="Mackey A.J."/>
            <person name="Waterhouse R.M."/>
            <person name="Wyder S."/>
            <person name="Zdobnov E.M."/>
            <person name="Zdobnov E.M."/>
            <person name="Wyder S."/>
            <person name="Kriventseva E.V."/>
            <person name="Kadowaki T."/>
            <person name="Bork P."/>
            <person name="Aranda M."/>
            <person name="Bao R."/>
            <person name="Beermann A."/>
            <person name="Berns N."/>
            <person name="Bolognesi R."/>
            <person name="Bonneton F."/>
            <person name="Bopp D."/>
            <person name="Brown S.J."/>
            <person name="Bucher G."/>
            <person name="Butts T."/>
            <person name="Chaumot A."/>
            <person name="Denell R.E."/>
            <person name="Ferrier D.E."/>
            <person name="Friedrich M."/>
            <person name="Gordon C.M."/>
            <person name="Jindra M."/>
            <person name="Klingler M."/>
            <person name="Lan Q."/>
            <person name="Lattorff H.M."/>
            <person name="Laudet V."/>
            <person name="von Levetsow C."/>
            <person name="Liu Z."/>
            <person name="Lutz R."/>
            <person name="Lynch J.A."/>
            <person name="da Fonseca R.N."/>
            <person name="Posnien N."/>
            <person name="Reuter R."/>
            <person name="Roth S."/>
            <person name="Savard J."/>
            <person name="Schinko J.B."/>
            <person name="Schmitt C."/>
            <person name="Schoppmeier M."/>
            <person name="Schroder R."/>
            <person name="Shippy T.D."/>
            <person name="Simonnet F."/>
            <person name="Marques-Souza H."/>
            <person name="Tautz D."/>
            <person name="Tomoyasu Y."/>
            <person name="Trauner J."/>
            <person name="Van der Zee M."/>
            <person name="Vervoort M."/>
            <person name="Wittkopp N."/>
            <person name="Wimmer E.A."/>
            <person name="Yang X."/>
            <person name="Jones A.K."/>
            <person name="Sattelle D.B."/>
            <person name="Ebert P.R."/>
            <person name="Nelson D."/>
            <person name="Scott J.G."/>
            <person name="Beeman R.W."/>
            <person name="Muthukrishnan S."/>
            <person name="Kramer K.J."/>
            <person name="Arakane Y."/>
            <person name="Beeman R.W."/>
            <person name="Zhu Q."/>
            <person name="Hogenkamp D."/>
            <person name="Dixit R."/>
            <person name="Oppert B."/>
            <person name="Jiang H."/>
            <person name="Zou Z."/>
            <person name="Marshall J."/>
            <person name="Elpidina E."/>
            <person name="Vinokurov K."/>
            <person name="Oppert C."/>
            <person name="Zou Z."/>
            <person name="Evans J."/>
            <person name="Lu Z."/>
            <person name="Zhao P."/>
            <person name="Sumathipala N."/>
            <person name="Altincicek B."/>
            <person name="Vilcinskas A."/>
            <person name="Williams M."/>
            <person name="Hultmark D."/>
            <person name="Hetru C."/>
            <person name="Jiang H."/>
            <person name="Grimmelikhuijzen C.J."/>
            <person name="Hauser F."/>
            <person name="Cazzamali G."/>
            <person name="Williamson M."/>
            <person name="Park Y."/>
            <person name="Li B."/>
            <person name="Tanaka Y."/>
            <person name="Predel R."/>
            <person name="Neupert S."/>
            <person name="Schachtner J."/>
            <person name="Verleyen P."/>
            <person name="Raible F."/>
            <person name="Bork P."/>
            <person name="Friedrich M."/>
            <person name="Walden K.K."/>
            <person name="Robertson H.M."/>
            <person name="Angeli S."/>
            <person name="Foret S."/>
            <person name="Bucher G."/>
            <person name="Schuetz S."/>
            <person name="Maleszka R."/>
            <person name="Wimmer E.A."/>
            <person name="Beeman R.W."/>
            <person name="Lorenzen M."/>
            <person name="Tomoyasu Y."/>
            <person name="Miller S.C."/>
            <person name="Grossmann D."/>
            <person name="Bucher G."/>
        </authorList>
    </citation>
    <scope>NUCLEOTIDE SEQUENCE [LARGE SCALE GENOMIC DNA]</scope>
    <source>
        <strain evidence="2 3">Georgia GA2</strain>
    </source>
</reference>
<reference evidence="2 3" key="2">
    <citation type="journal article" date="2010" name="Nucleic Acids Res.">
        <title>BeetleBase in 2010: revisions to provide comprehensive genomic information for Tribolium castaneum.</title>
        <authorList>
            <person name="Kim H.S."/>
            <person name="Murphy T."/>
            <person name="Xia J."/>
            <person name="Caragea D."/>
            <person name="Park Y."/>
            <person name="Beeman R.W."/>
            <person name="Lorenzen M.D."/>
            <person name="Butcher S."/>
            <person name="Manak J.R."/>
            <person name="Brown S.J."/>
        </authorList>
    </citation>
    <scope>NUCLEOTIDE SEQUENCE [LARGE SCALE GENOMIC DNA]</scope>
    <source>
        <strain evidence="2 3">Georgia GA2</strain>
    </source>
</reference>
<dbReference type="PhylomeDB" id="D7GYM4"/>
<dbReference type="EMBL" id="KQ971408">
    <property type="protein sequence ID" value="EFA13467.1"/>
    <property type="molecule type" value="Genomic_DNA"/>
</dbReference>
<evidence type="ECO:0000256" key="1">
    <source>
        <dbReference type="SAM" id="MobiDB-lite"/>
    </source>
</evidence>
<dbReference type="InParanoid" id="D7GYM4"/>